<comment type="caution">
    <text evidence="4">The sequence shown here is derived from an EMBL/GenBank/DDBJ whole genome shotgun (WGS) entry which is preliminary data.</text>
</comment>
<reference evidence="4 5" key="1">
    <citation type="submission" date="2023-12" db="EMBL/GenBank/DDBJ databases">
        <title>Baltic Sea Cyanobacteria.</title>
        <authorList>
            <person name="Delbaje E."/>
            <person name="Fewer D.P."/>
            <person name="Shishido T.K."/>
        </authorList>
    </citation>
    <scope>NUCLEOTIDE SEQUENCE [LARGE SCALE GENOMIC DNA]</scope>
    <source>
        <strain evidence="4 5">CCNP 1315</strain>
    </source>
</reference>
<evidence type="ECO:0000313" key="4">
    <source>
        <dbReference type="EMBL" id="MEA5517831.1"/>
    </source>
</evidence>
<gene>
    <name evidence="4" type="ORF">VB854_02580</name>
</gene>
<feature type="domain" description="CBS" evidence="3">
    <location>
        <begin position="103"/>
        <end position="163"/>
    </location>
</feature>
<evidence type="ECO:0000256" key="2">
    <source>
        <dbReference type="PROSITE-ProRule" id="PRU00703"/>
    </source>
</evidence>
<sequence length="411" mass="47084">MQLEDPLIWEPMLEDAIDPHPLRVSPEVRLIDAIAQMNHFRGSSCSMINDNTSSNIPQIPRFQSSCILIMTGEKLLGIITERDIVRLTAKGINFETTTVEEVMTQPVMTLSKTLFKDIFAPLFLFRRYKIRHLPVVDEQERLIGVISPELIRQVLQPIHLLKLRRVSEIMTPHVIQAPPTASIENLAQLMSGFRVSCVVITQPETDDRYLPVGIVTERDIVQFQLLQMNFSRTVVQDVMSQPLFLLSPEDSLWKAHQEMQKRHIRRLVVSWNWGKGLGLITQTRILKIFDPIEMNTIMQNLQQTLENLENQSTGVDLLNVPEFSSFPTEEKTTPIQLAELLNSFQNKQSQASDQGLTTLLSKIQTGIEDLLAEENLSSEMQQIRLKAILNNVKQMNYLIENPVHWTFPETV</sequence>
<dbReference type="Gene3D" id="3.10.580.10">
    <property type="entry name" value="CBS-domain"/>
    <property type="match status" value="2"/>
</dbReference>
<feature type="domain" description="CBS" evidence="3">
    <location>
        <begin position="239"/>
        <end position="297"/>
    </location>
</feature>
<dbReference type="Pfam" id="PF00571">
    <property type="entry name" value="CBS"/>
    <property type="match status" value="3"/>
</dbReference>
<keyword evidence="1 2" id="KW-0129">CBS domain</keyword>
<dbReference type="CDD" id="cd17774">
    <property type="entry name" value="CBS_two-component_sensor_histidine_kinase_repeat2"/>
    <property type="match status" value="1"/>
</dbReference>
<dbReference type="PANTHER" id="PTHR43080:SF2">
    <property type="entry name" value="CBS DOMAIN-CONTAINING PROTEIN"/>
    <property type="match status" value="1"/>
</dbReference>
<evidence type="ECO:0000256" key="1">
    <source>
        <dbReference type="ARBA" id="ARBA00023122"/>
    </source>
</evidence>
<dbReference type="Proteomes" id="UP001301728">
    <property type="component" value="Unassembled WGS sequence"/>
</dbReference>
<accession>A0ABU5TSH3</accession>
<organism evidence="4 5">
    <name type="scientific">Limnoraphis robusta CCNP1315</name>
    <dbReference type="NCBI Taxonomy" id="3110306"/>
    <lineage>
        <taxon>Bacteria</taxon>
        <taxon>Bacillati</taxon>
        <taxon>Cyanobacteriota</taxon>
        <taxon>Cyanophyceae</taxon>
        <taxon>Oscillatoriophycideae</taxon>
        <taxon>Oscillatoriales</taxon>
        <taxon>Sirenicapillariaceae</taxon>
        <taxon>Limnoraphis</taxon>
    </lineage>
</organism>
<proteinExistence type="predicted"/>
<keyword evidence="5" id="KW-1185">Reference proteome</keyword>
<dbReference type="InterPro" id="IPR046342">
    <property type="entry name" value="CBS_dom_sf"/>
</dbReference>
<dbReference type="PROSITE" id="PS51371">
    <property type="entry name" value="CBS"/>
    <property type="match status" value="4"/>
</dbReference>
<dbReference type="RefSeq" id="WP_323222208.1">
    <property type="nucleotide sequence ID" value="NZ_JAYGHT010000004.1"/>
</dbReference>
<feature type="domain" description="CBS" evidence="3">
    <location>
        <begin position="170"/>
        <end position="231"/>
    </location>
</feature>
<name>A0ABU5TSH3_9CYAN</name>
<dbReference type="InterPro" id="IPR051257">
    <property type="entry name" value="Diverse_CBS-Domain"/>
</dbReference>
<dbReference type="CDD" id="cd04620">
    <property type="entry name" value="CBS_two-component_sensor_histidine_kinase_repeat1"/>
    <property type="match status" value="1"/>
</dbReference>
<protein>
    <submittedName>
        <fullName evidence="4">CBS domain-containing protein</fullName>
    </submittedName>
</protein>
<dbReference type="EMBL" id="JAYGHT010000004">
    <property type="protein sequence ID" value="MEA5517831.1"/>
    <property type="molecule type" value="Genomic_DNA"/>
</dbReference>
<dbReference type="InterPro" id="IPR000644">
    <property type="entry name" value="CBS_dom"/>
</dbReference>
<dbReference type="SMART" id="SM00116">
    <property type="entry name" value="CBS"/>
    <property type="match status" value="4"/>
</dbReference>
<dbReference type="PANTHER" id="PTHR43080">
    <property type="entry name" value="CBS DOMAIN-CONTAINING PROTEIN CBSX3, MITOCHONDRIAL"/>
    <property type="match status" value="1"/>
</dbReference>
<feature type="domain" description="CBS" evidence="3">
    <location>
        <begin position="17"/>
        <end position="96"/>
    </location>
</feature>
<evidence type="ECO:0000259" key="3">
    <source>
        <dbReference type="PROSITE" id="PS51371"/>
    </source>
</evidence>
<evidence type="ECO:0000313" key="5">
    <source>
        <dbReference type="Proteomes" id="UP001301728"/>
    </source>
</evidence>
<dbReference type="SUPFAM" id="SSF54631">
    <property type="entry name" value="CBS-domain pair"/>
    <property type="match status" value="2"/>
</dbReference>